<accession>A0A8J7LYM0</accession>
<gene>
    <name evidence="2" type="ORF">JFN93_10190</name>
</gene>
<dbReference type="AlphaFoldDB" id="A0A8J7LYM0"/>
<reference evidence="2" key="1">
    <citation type="submission" date="2020-12" db="EMBL/GenBank/DDBJ databases">
        <title>Geomonas sp. Red875, isolated from river sediment.</title>
        <authorList>
            <person name="Xu Z."/>
            <person name="Zhang Z."/>
            <person name="Masuda Y."/>
            <person name="Itoh H."/>
            <person name="Senoo K."/>
        </authorList>
    </citation>
    <scope>NUCLEOTIDE SEQUENCE</scope>
    <source>
        <strain evidence="2">Red875</strain>
    </source>
</reference>
<keyword evidence="3" id="KW-1185">Reference proteome</keyword>
<feature type="region of interest" description="Disordered" evidence="1">
    <location>
        <begin position="138"/>
        <end position="163"/>
    </location>
</feature>
<evidence type="ECO:0000313" key="3">
    <source>
        <dbReference type="Proteomes" id="UP000636888"/>
    </source>
</evidence>
<evidence type="ECO:0000313" key="2">
    <source>
        <dbReference type="EMBL" id="MBJ6725077.1"/>
    </source>
</evidence>
<name>A0A8J7LYM0_9BACT</name>
<sequence>MPTPVKVKNSRRRTFAALLAVLYLCIFLAPLVPVGLPGGTPLVSECSGDCDICGCSPEMRASGSCCCAKKRHALETQQIQDQDLDDKPDCCKKKKSSQTVISCACPLGGGKSKLLVSSEGSELLPFYFPGNFGTRQGVTDFTDHPHRMTSRYGEPPDPPPDLA</sequence>
<dbReference type="Proteomes" id="UP000636888">
    <property type="component" value="Unassembled WGS sequence"/>
</dbReference>
<comment type="caution">
    <text evidence="2">The sequence shown here is derived from an EMBL/GenBank/DDBJ whole genome shotgun (WGS) entry which is preliminary data.</text>
</comment>
<dbReference type="RefSeq" id="WP_199383965.1">
    <property type="nucleotide sequence ID" value="NZ_JAEMHM010000007.1"/>
</dbReference>
<dbReference type="EMBL" id="JAEMHM010000007">
    <property type="protein sequence ID" value="MBJ6725077.1"/>
    <property type="molecule type" value="Genomic_DNA"/>
</dbReference>
<evidence type="ECO:0000256" key="1">
    <source>
        <dbReference type="SAM" id="MobiDB-lite"/>
    </source>
</evidence>
<organism evidence="2 3">
    <name type="scientific">Geomesophilobacter sediminis</name>
    <dbReference type="NCBI Taxonomy" id="2798584"/>
    <lineage>
        <taxon>Bacteria</taxon>
        <taxon>Pseudomonadati</taxon>
        <taxon>Thermodesulfobacteriota</taxon>
        <taxon>Desulfuromonadia</taxon>
        <taxon>Geobacterales</taxon>
        <taxon>Geobacteraceae</taxon>
        <taxon>Geomesophilobacter</taxon>
    </lineage>
</organism>
<protein>
    <submittedName>
        <fullName evidence="2">Uncharacterized protein</fullName>
    </submittedName>
</protein>
<proteinExistence type="predicted"/>